<dbReference type="GO" id="GO:0003899">
    <property type="term" value="F:DNA-directed RNA polymerase activity"/>
    <property type="evidence" value="ECO:0007669"/>
    <property type="project" value="UniProtKB-EC"/>
</dbReference>
<comment type="similarity">
    <text evidence="3 11">Belongs to the phage and mitochondrial RNA polymerase family.</text>
</comment>
<accession>A0AA40CKZ7</accession>
<dbReference type="FunFam" id="1.10.287.280:FF:000001">
    <property type="entry name" value="DNA-directed RNA polymerase"/>
    <property type="match status" value="1"/>
</dbReference>
<evidence type="ECO:0000313" key="15">
    <source>
        <dbReference type="Proteomes" id="UP001174936"/>
    </source>
</evidence>
<evidence type="ECO:0000313" key="14">
    <source>
        <dbReference type="EMBL" id="KAK0641318.1"/>
    </source>
</evidence>
<dbReference type="PROSITE" id="PS00489">
    <property type="entry name" value="RNA_POL_PHAGE_2"/>
    <property type="match status" value="1"/>
</dbReference>
<sequence length="1367" mass="152476">MLVRSGARRNLPLRLLLSLRPSSSPATCQPLVSSQPTTCTRRTLSTAQQLRPWRRKSFWALAGFERNLATGLEAAQQPHNDMFDAELLGTMPDSSISGPSQQPPWEIRSRDGSQPLIVTDGTKLVTPQRTNSAGIPGHIDELVAIFDACIHVGKLERAEMALRRIQKLEVVVPELLIELHNSYLHELAAGIQSGSVVEHKEAIHTWFELQVRRQGVQHTLETIAILLKASLLAPDEKRKLMLVKRYMGLLDADTALEDLYMTAVLSDAELSAIAELCPSYNMPDSMGHAPPGQAPGAGGGDGDGNTPGWNLTPNVLPVPQKGLGLATLKDTLSVFNEIPAGFDVANLTQSERRELQARLERDSVDAAINRWRHENASLMEMGLNTQLSNPSFGSRLYDWQSSLKARIVEEIALVAESEKATRKGKDDLDRCLYGPFLRQSDPDRTAAVTILSVLSMLTSLGVEKGAPLTNTVAKVASALEEDIRTQAQIKKENGTTRSGRQARPTAEPSFSTVGGKIVVNEAPIAGSQWPINIRTRLGAFVLSAMLETAKITVVREHPVTKETITQLQPAFSHTTRLCRGRKLGVLIPNKAVSDIMTREPRADVLARHLPMLCEPDPWQKFDKGAFVESHSTILRIKLGEKDQEHYTRAAIANGDMEQVMKGLDVLGRTAWNINRPVFDVMLEAWNKGEAIANFPPANPVAAIPPEPDSAEDPMVRRAWLKQVKLAEQERQGLHSVRCFINFQLEIARAFRDQTFYFPHNIDFRGRAYPMPTYLNHMGADHARGLLRFAEGKPLGERGLRWLKIHLSNVFGYGKASLDDREAFAMEHMDDIMDSANNPLDGRKWWLEGEDPWQTLAACFELKAALESPDPTQFVCYLPVHQDGTCNGLQHYAALGGDSWGAKQVNLLPGDKPADIYSAVADLMEKMIVKDIKKGNEIAKKLQGKIVRKVVKQTVMTNVYGVTLTGAKKQVAKQLNALYPELTKVDGPAPYATYIAVNIFKALSQMFHGAHELQQWFMVIGDRICRAVTPEQINALQISGDLVADPKLQRSYERYFQTQFSSTLIWTTPLRMPVVQPYRRTTSKRIDTCLQAMNVIIPGRFDSVHRAKQLQAFPPNFIHSLDASHMLLSALECDARGLAFAAVHDSFWTHPSDIDAMSSVLRDAFIRIHSDNITGRLLEEFKARYRNSLYLENVSRKSTAGKLIRAHRSKHRRTMKDELFDEYKRQQLLRSLDPEAVKRGKEMVTPASIFESVQSADDAIAPVEFEPVEEDDMDGSLETDEGNDSIEDAYRPKPHNHLNPETIERLASGKRPEGDEGTFFAKRVKAAPSGTSSAKFYERVWLPLSFPDVPKKGDLNMEQLRGSKYFFS</sequence>
<feature type="compositionally biased region" description="Gly residues" evidence="12">
    <location>
        <begin position="295"/>
        <end position="305"/>
    </location>
</feature>
<dbReference type="GO" id="GO:0006390">
    <property type="term" value="P:mitochondrial transcription"/>
    <property type="evidence" value="ECO:0007669"/>
    <property type="project" value="TreeGrafter"/>
</dbReference>
<name>A0AA40CKZ7_9PEZI</name>
<dbReference type="SMART" id="SM01311">
    <property type="entry name" value="RPOL_N"/>
    <property type="match status" value="1"/>
</dbReference>
<evidence type="ECO:0000256" key="10">
    <source>
        <dbReference type="ARBA" id="ARBA00048552"/>
    </source>
</evidence>
<evidence type="ECO:0000256" key="9">
    <source>
        <dbReference type="ARBA" id="ARBA00023163"/>
    </source>
</evidence>
<feature type="compositionally biased region" description="Acidic residues" evidence="12">
    <location>
        <begin position="1268"/>
        <end position="1286"/>
    </location>
</feature>
<dbReference type="InterPro" id="IPR002092">
    <property type="entry name" value="DNA-dir_Rpol_phage-type"/>
</dbReference>
<keyword evidence="7" id="KW-0809">Transit peptide</keyword>
<evidence type="ECO:0000256" key="3">
    <source>
        <dbReference type="ARBA" id="ARBA00009493"/>
    </source>
</evidence>
<dbReference type="Gene3D" id="1.10.150.20">
    <property type="entry name" value="5' to 3' exonuclease, C-terminal subdomain"/>
    <property type="match status" value="1"/>
</dbReference>
<dbReference type="PANTHER" id="PTHR10102">
    <property type="entry name" value="DNA-DIRECTED RNA POLYMERASE, MITOCHONDRIAL"/>
    <property type="match status" value="1"/>
</dbReference>
<dbReference type="Pfam" id="PF14700">
    <property type="entry name" value="RPOL_N"/>
    <property type="match status" value="1"/>
</dbReference>
<dbReference type="Gene3D" id="1.10.287.280">
    <property type="match status" value="1"/>
</dbReference>
<dbReference type="Pfam" id="PF00940">
    <property type="entry name" value="RNA_pol"/>
    <property type="match status" value="1"/>
</dbReference>
<evidence type="ECO:0000256" key="11">
    <source>
        <dbReference type="RuleBase" id="RU003805"/>
    </source>
</evidence>
<dbReference type="FunFam" id="1.10.150.20:FF:000041">
    <property type="entry name" value="DNA-directed RNA polymerase"/>
    <property type="match status" value="1"/>
</dbReference>
<evidence type="ECO:0000256" key="2">
    <source>
        <dbReference type="ARBA" id="ARBA00004173"/>
    </source>
</evidence>
<evidence type="ECO:0000256" key="1">
    <source>
        <dbReference type="ARBA" id="ARBA00004026"/>
    </source>
</evidence>
<evidence type="ECO:0000256" key="6">
    <source>
        <dbReference type="ARBA" id="ARBA00022695"/>
    </source>
</evidence>
<dbReference type="InterPro" id="IPR024075">
    <property type="entry name" value="DNA-dir_RNA_pol_helix_hairp_sf"/>
</dbReference>
<dbReference type="GO" id="GO:0034245">
    <property type="term" value="C:mitochondrial DNA-directed RNA polymerase complex"/>
    <property type="evidence" value="ECO:0007669"/>
    <property type="project" value="TreeGrafter"/>
</dbReference>
<dbReference type="InterPro" id="IPR037159">
    <property type="entry name" value="RNA_POL_N_sf"/>
</dbReference>
<evidence type="ECO:0000256" key="8">
    <source>
        <dbReference type="ARBA" id="ARBA00023128"/>
    </source>
</evidence>
<dbReference type="PANTHER" id="PTHR10102:SF0">
    <property type="entry name" value="DNA-DIRECTED RNA POLYMERASE, MITOCHONDRIAL"/>
    <property type="match status" value="1"/>
</dbReference>
<evidence type="ECO:0000256" key="7">
    <source>
        <dbReference type="ARBA" id="ARBA00022946"/>
    </source>
</evidence>
<dbReference type="Proteomes" id="UP001174936">
    <property type="component" value="Unassembled WGS sequence"/>
</dbReference>
<evidence type="ECO:0000256" key="5">
    <source>
        <dbReference type="ARBA" id="ARBA00022679"/>
    </source>
</evidence>
<organism evidence="14 15">
    <name type="scientific">Cercophora newfieldiana</name>
    <dbReference type="NCBI Taxonomy" id="92897"/>
    <lineage>
        <taxon>Eukaryota</taxon>
        <taxon>Fungi</taxon>
        <taxon>Dikarya</taxon>
        <taxon>Ascomycota</taxon>
        <taxon>Pezizomycotina</taxon>
        <taxon>Sordariomycetes</taxon>
        <taxon>Sordariomycetidae</taxon>
        <taxon>Sordariales</taxon>
        <taxon>Lasiosphaeriaceae</taxon>
        <taxon>Cercophora</taxon>
    </lineage>
</organism>
<dbReference type="GO" id="GO:0001018">
    <property type="term" value="F:mitochondrial promoter sequence-specific DNA binding"/>
    <property type="evidence" value="ECO:0007669"/>
    <property type="project" value="TreeGrafter"/>
</dbReference>
<feature type="region of interest" description="Disordered" evidence="12">
    <location>
        <begin position="486"/>
        <end position="510"/>
    </location>
</feature>
<evidence type="ECO:0000256" key="4">
    <source>
        <dbReference type="ARBA" id="ARBA00022478"/>
    </source>
</evidence>
<evidence type="ECO:0000259" key="13">
    <source>
        <dbReference type="SMART" id="SM01311"/>
    </source>
</evidence>
<keyword evidence="4 11" id="KW-0240">DNA-directed RNA polymerase</keyword>
<reference evidence="14" key="1">
    <citation type="submission" date="2023-06" db="EMBL/GenBank/DDBJ databases">
        <title>Genome-scale phylogeny and comparative genomics of the fungal order Sordariales.</title>
        <authorList>
            <consortium name="Lawrence Berkeley National Laboratory"/>
            <person name="Hensen N."/>
            <person name="Bonometti L."/>
            <person name="Westerberg I."/>
            <person name="Brannstrom I.O."/>
            <person name="Guillou S."/>
            <person name="Cros-Aarteil S."/>
            <person name="Calhoun S."/>
            <person name="Haridas S."/>
            <person name="Kuo A."/>
            <person name="Mondo S."/>
            <person name="Pangilinan J."/>
            <person name="Riley R."/>
            <person name="Labutti K."/>
            <person name="Andreopoulos B."/>
            <person name="Lipzen A."/>
            <person name="Chen C."/>
            <person name="Yanf M."/>
            <person name="Daum C."/>
            <person name="Ng V."/>
            <person name="Clum A."/>
            <person name="Steindorff A."/>
            <person name="Ohm R."/>
            <person name="Martin F."/>
            <person name="Silar P."/>
            <person name="Natvig D."/>
            <person name="Lalanne C."/>
            <person name="Gautier V."/>
            <person name="Ament-Velasquez S.L."/>
            <person name="Kruys A."/>
            <person name="Hutchinson M.I."/>
            <person name="Powell A.J."/>
            <person name="Barry K."/>
            <person name="Miller A.N."/>
            <person name="Grigoriev I.V."/>
            <person name="Debuchy R."/>
            <person name="Gladieux P."/>
            <person name="Thoren M.H."/>
            <person name="Johannesson H."/>
        </authorList>
    </citation>
    <scope>NUCLEOTIDE SEQUENCE</scope>
    <source>
        <strain evidence="14">SMH2532-1</strain>
    </source>
</reference>
<keyword evidence="15" id="KW-1185">Reference proteome</keyword>
<feature type="domain" description="DNA-directed RNA polymerase N-terminal" evidence="13">
    <location>
        <begin position="354"/>
        <end position="668"/>
    </location>
</feature>
<proteinExistence type="inferred from homology"/>
<dbReference type="PROSITE" id="PS00900">
    <property type="entry name" value="RNA_POL_PHAGE_1"/>
    <property type="match status" value="1"/>
</dbReference>
<dbReference type="InterPro" id="IPR029262">
    <property type="entry name" value="RPOL_N"/>
</dbReference>
<dbReference type="Gene3D" id="1.10.1320.10">
    <property type="entry name" value="DNA-directed RNA polymerase, N-terminal domain"/>
    <property type="match status" value="1"/>
</dbReference>
<dbReference type="InterPro" id="IPR046950">
    <property type="entry name" value="DNA-dir_Rpol_C_phage-type"/>
</dbReference>
<keyword evidence="6 11" id="KW-0548">Nucleotidyltransferase</keyword>
<keyword evidence="8" id="KW-0496">Mitochondrion</keyword>
<gene>
    <name evidence="14" type="ORF">B0T16DRAFT_334673</name>
</gene>
<feature type="region of interest" description="Disordered" evidence="12">
    <location>
        <begin position="1268"/>
        <end position="1299"/>
    </location>
</feature>
<protein>
    <recommendedName>
        <fullName evidence="11">DNA-directed RNA polymerase</fullName>
        <ecNumber evidence="11">2.7.7.6</ecNumber>
    </recommendedName>
</protein>
<dbReference type="EC" id="2.7.7.6" evidence="11"/>
<keyword evidence="5 11" id="KW-0808">Transferase</keyword>
<comment type="function">
    <text evidence="1 11">DNA-dependent RNA polymerase catalyzes the transcription of DNA into RNA using the four ribonucleoside triphosphates as substrates.</text>
</comment>
<comment type="subcellular location">
    <subcellularLocation>
        <location evidence="2">Mitochondrion</location>
    </subcellularLocation>
</comment>
<evidence type="ECO:0000256" key="12">
    <source>
        <dbReference type="SAM" id="MobiDB-lite"/>
    </source>
</evidence>
<dbReference type="Gene3D" id="1.10.287.260">
    <property type="match status" value="1"/>
</dbReference>
<dbReference type="SUPFAM" id="SSF56672">
    <property type="entry name" value="DNA/RNA polymerases"/>
    <property type="match status" value="1"/>
</dbReference>
<comment type="catalytic activity">
    <reaction evidence="10 11">
        <text>RNA(n) + a ribonucleoside 5'-triphosphate = RNA(n+1) + diphosphate</text>
        <dbReference type="Rhea" id="RHEA:21248"/>
        <dbReference type="Rhea" id="RHEA-COMP:14527"/>
        <dbReference type="Rhea" id="RHEA-COMP:17342"/>
        <dbReference type="ChEBI" id="CHEBI:33019"/>
        <dbReference type="ChEBI" id="CHEBI:61557"/>
        <dbReference type="ChEBI" id="CHEBI:140395"/>
        <dbReference type="EC" id="2.7.7.6"/>
    </reaction>
</comment>
<comment type="caution">
    <text evidence="14">The sequence shown here is derived from an EMBL/GenBank/DDBJ whole genome shotgun (WGS) entry which is preliminary data.</text>
</comment>
<keyword evidence="9 11" id="KW-0804">Transcription</keyword>
<dbReference type="InterPro" id="IPR043502">
    <property type="entry name" value="DNA/RNA_pol_sf"/>
</dbReference>
<feature type="region of interest" description="Disordered" evidence="12">
    <location>
        <begin position="284"/>
        <end position="307"/>
    </location>
</feature>
<dbReference type="EMBL" id="JAULSV010000006">
    <property type="protein sequence ID" value="KAK0641318.1"/>
    <property type="molecule type" value="Genomic_DNA"/>
</dbReference>